<dbReference type="InterPro" id="IPR023606">
    <property type="entry name" value="CoA-Trfase_III_dom_1_sf"/>
</dbReference>
<dbReference type="PANTHER" id="PTHR48207:SF4">
    <property type="entry name" value="BLL6097 PROTEIN"/>
    <property type="match status" value="1"/>
</dbReference>
<dbReference type="InterPro" id="IPR044855">
    <property type="entry name" value="CoA-Trfase_III_dom3_sf"/>
</dbReference>
<gene>
    <name evidence="2" type="ORF">G3I67_02385</name>
</gene>
<dbReference type="InterPro" id="IPR050483">
    <property type="entry name" value="CoA-transferase_III_domain"/>
</dbReference>
<keyword evidence="1 2" id="KW-0808">Transferase</keyword>
<evidence type="ECO:0000313" key="2">
    <source>
        <dbReference type="EMBL" id="NDY82069.1"/>
    </source>
</evidence>
<reference evidence="2" key="1">
    <citation type="submission" date="2020-02" db="EMBL/GenBank/DDBJ databases">
        <authorList>
            <person name="Chen W.-M."/>
        </authorList>
    </citation>
    <scope>NUCLEOTIDE SEQUENCE</scope>
    <source>
        <strain evidence="2">NBD-18</strain>
    </source>
</reference>
<dbReference type="PANTHER" id="PTHR48207">
    <property type="entry name" value="SUCCINATE--HYDROXYMETHYLGLUTARATE COA-TRANSFERASE"/>
    <property type="match status" value="1"/>
</dbReference>
<proteinExistence type="predicted"/>
<dbReference type="AlphaFoldDB" id="A0A6B2QY68"/>
<dbReference type="RefSeq" id="WP_163651348.1">
    <property type="nucleotide sequence ID" value="NZ_JAAGRN010000001.1"/>
</dbReference>
<protein>
    <submittedName>
        <fullName evidence="2">CoA transferase</fullName>
    </submittedName>
</protein>
<dbReference type="GO" id="GO:0008410">
    <property type="term" value="F:CoA-transferase activity"/>
    <property type="evidence" value="ECO:0007669"/>
    <property type="project" value="TreeGrafter"/>
</dbReference>
<comment type="caution">
    <text evidence="2">The sequence shown here is derived from an EMBL/GenBank/DDBJ whole genome shotgun (WGS) entry which is preliminary data.</text>
</comment>
<dbReference type="Gene3D" id="3.30.1540.10">
    <property type="entry name" value="formyl-coa transferase, domain 3"/>
    <property type="match status" value="1"/>
</dbReference>
<organism evidence="2">
    <name type="scientific">Sheuella amnicola</name>
    <dbReference type="NCBI Taxonomy" id="2707330"/>
    <lineage>
        <taxon>Bacteria</taxon>
        <taxon>Pseudomonadati</taxon>
        <taxon>Pseudomonadota</taxon>
        <taxon>Betaproteobacteria</taxon>
        <taxon>Burkholderiales</taxon>
        <taxon>Alcaligenaceae</taxon>
        <taxon>Sheuella</taxon>
    </lineage>
</organism>
<dbReference type="Pfam" id="PF02515">
    <property type="entry name" value="CoA_transf_3"/>
    <property type="match status" value="1"/>
</dbReference>
<evidence type="ECO:0000256" key="1">
    <source>
        <dbReference type="ARBA" id="ARBA00022679"/>
    </source>
</evidence>
<dbReference type="InterPro" id="IPR003673">
    <property type="entry name" value="CoA-Trfase_fam_III"/>
</dbReference>
<accession>A0A6B2QY68</accession>
<dbReference type="EMBL" id="JAAGRN010000001">
    <property type="protein sequence ID" value="NDY82069.1"/>
    <property type="molecule type" value="Genomic_DNA"/>
</dbReference>
<sequence length="409" mass="45077">MIDNGTNKNSTGPLKGLKVIDLTAVLMGPYCTQMLGDMGADVIKVEPPDGDMVRQIGPARHSDMGPIFLNTNHSKRSIVIDLKKKEGIDVLMRLIADADILVYNVRPQAMDRLGLSYEKVSAVNPRLIYAGVFGYAQHGPYAARPAYDDLMQGASTLASLFARSSGGAPRYVPNALCDRITGMSAVGLILAAVYERQSSGQGQRIDVPMFETMVNFVLSDHLGGLTFDPALDQGGYARQLSKSRRPYQTSDGYISALIYTDKHWQSFFRAIGREEEFAQNPLYSTFTARSENIDTIYAELESILRTRSTGEWLECLTAADIPATVVHDLQTIFEDPHLVATEFFGNEEHPSEGALRTMQFPSQWSRTQPGATRHAPRLGEHTAEILREAGISDEQISHLFNQSVVQSAT</sequence>
<dbReference type="Gene3D" id="3.40.50.10540">
    <property type="entry name" value="Crotonobetainyl-coa:carnitine coa-transferase, domain 1"/>
    <property type="match status" value="1"/>
</dbReference>
<dbReference type="SUPFAM" id="SSF89796">
    <property type="entry name" value="CoA-transferase family III (CaiB/BaiF)"/>
    <property type="match status" value="1"/>
</dbReference>
<name>A0A6B2QY68_9BURK</name>